<keyword evidence="4" id="KW-1185">Reference proteome</keyword>
<feature type="domain" description="Phosphatidic acid phosphatase type 2/haloperoxidase" evidence="2">
    <location>
        <begin position="85"/>
        <end position="203"/>
    </location>
</feature>
<feature type="transmembrane region" description="Helical" evidence="1">
    <location>
        <begin position="161"/>
        <end position="179"/>
    </location>
</feature>
<proteinExistence type="predicted"/>
<keyword evidence="1" id="KW-0472">Membrane</keyword>
<feature type="transmembrane region" description="Helical" evidence="1">
    <location>
        <begin position="50"/>
        <end position="77"/>
    </location>
</feature>
<organism evidence="3 4">
    <name type="scientific">Eubacterium ruminantium</name>
    <dbReference type="NCBI Taxonomy" id="42322"/>
    <lineage>
        <taxon>Bacteria</taxon>
        <taxon>Bacillati</taxon>
        <taxon>Bacillota</taxon>
        <taxon>Clostridia</taxon>
        <taxon>Eubacteriales</taxon>
        <taxon>Eubacteriaceae</taxon>
        <taxon>Eubacterium</taxon>
    </lineage>
</organism>
<evidence type="ECO:0000313" key="3">
    <source>
        <dbReference type="EMBL" id="SJZ51993.1"/>
    </source>
</evidence>
<feature type="transmembrane region" description="Helical" evidence="1">
    <location>
        <begin position="83"/>
        <end position="101"/>
    </location>
</feature>
<dbReference type="Pfam" id="PF01569">
    <property type="entry name" value="PAP2"/>
    <property type="match status" value="1"/>
</dbReference>
<dbReference type="InterPro" id="IPR036938">
    <property type="entry name" value="PAP2/HPO_sf"/>
</dbReference>
<evidence type="ECO:0000313" key="4">
    <source>
        <dbReference type="Proteomes" id="UP000189857"/>
    </source>
</evidence>
<dbReference type="AlphaFoldDB" id="A0A1T4LBJ7"/>
<evidence type="ECO:0000259" key="2">
    <source>
        <dbReference type="Pfam" id="PF01569"/>
    </source>
</evidence>
<name>A0A1T4LBJ7_9FIRM</name>
<dbReference type="EMBL" id="FUXA01000005">
    <property type="protein sequence ID" value="SJZ51993.1"/>
    <property type="molecule type" value="Genomic_DNA"/>
</dbReference>
<dbReference type="SUPFAM" id="SSF48317">
    <property type="entry name" value="Acid phosphatase/Vanadium-dependent haloperoxidase"/>
    <property type="match status" value="1"/>
</dbReference>
<dbReference type="InterPro" id="IPR000326">
    <property type="entry name" value="PAP2/HPO"/>
</dbReference>
<evidence type="ECO:0000256" key="1">
    <source>
        <dbReference type="SAM" id="Phobius"/>
    </source>
</evidence>
<keyword evidence="1" id="KW-1133">Transmembrane helix</keyword>
<sequence>MNERSKFQKYKYFLWLLYIPAYFICFFLLEKRKDVDFNYIHSSLDDAIPFCEFFIIPYYLWFLFIFVSVGAFILFDFEGFKKLAWFLALGMTAFLVICYVWPNALNLRPINVTRDNFCADIVRFLYKTDTPTNVFPSIHVYNTVCVEVAILRSNLRNKHKILTTFTVILSVLIILATVFLKQHSIIDVIGAFVMAFIFYLLVYLPNDIKIWRTRKGAVNA</sequence>
<accession>A0A1T4LBJ7</accession>
<feature type="transmembrane region" description="Helical" evidence="1">
    <location>
        <begin position="12"/>
        <end position="29"/>
    </location>
</feature>
<gene>
    <name evidence="3" type="ORF">SAMN02745110_00775</name>
</gene>
<protein>
    <submittedName>
        <fullName evidence="3">PAP2 superfamily protein</fullName>
    </submittedName>
</protein>
<feature type="transmembrane region" description="Helical" evidence="1">
    <location>
        <begin position="185"/>
        <end position="204"/>
    </location>
</feature>
<dbReference type="Proteomes" id="UP000189857">
    <property type="component" value="Unassembled WGS sequence"/>
</dbReference>
<dbReference type="Gene3D" id="1.20.144.10">
    <property type="entry name" value="Phosphatidic acid phosphatase type 2/haloperoxidase"/>
    <property type="match status" value="1"/>
</dbReference>
<reference evidence="3 4" key="1">
    <citation type="submission" date="2017-02" db="EMBL/GenBank/DDBJ databases">
        <authorList>
            <person name="Peterson S.W."/>
        </authorList>
    </citation>
    <scope>NUCLEOTIDE SEQUENCE [LARGE SCALE GENOMIC DNA]</scope>
    <source>
        <strain evidence="3 4">ATCC 17233</strain>
    </source>
</reference>
<dbReference type="OrthoDB" id="9790723at2"/>
<keyword evidence="1" id="KW-0812">Transmembrane</keyword>
<dbReference type="RefSeq" id="WP_078786564.1">
    <property type="nucleotide sequence ID" value="NZ_CACZYW010000008.1"/>
</dbReference>